<name>A0AAD9ARJ0_9PEZI</name>
<evidence type="ECO:0000259" key="1">
    <source>
        <dbReference type="Pfam" id="PF14420"/>
    </source>
</evidence>
<comment type="caution">
    <text evidence="2">The sequence shown here is derived from an EMBL/GenBank/DDBJ whole genome shotgun (WGS) entry which is preliminary data.</text>
</comment>
<dbReference type="PANTHER" id="PTHR38788:SF3">
    <property type="entry name" value="CLR5 DOMAIN-CONTAINING PROTEIN"/>
    <property type="match status" value="1"/>
</dbReference>
<dbReference type="EMBL" id="JAQOWY010000075">
    <property type="protein sequence ID" value="KAK1852432.1"/>
    <property type="molecule type" value="Genomic_DNA"/>
</dbReference>
<gene>
    <name evidence="2" type="ORF">CCHR01_04978</name>
</gene>
<keyword evidence="3" id="KW-1185">Reference proteome</keyword>
<dbReference type="Pfam" id="PF14420">
    <property type="entry name" value="Clr5"/>
    <property type="match status" value="1"/>
</dbReference>
<organism evidence="2 3">
    <name type="scientific">Colletotrichum chrysophilum</name>
    <dbReference type="NCBI Taxonomy" id="1836956"/>
    <lineage>
        <taxon>Eukaryota</taxon>
        <taxon>Fungi</taxon>
        <taxon>Dikarya</taxon>
        <taxon>Ascomycota</taxon>
        <taxon>Pezizomycotina</taxon>
        <taxon>Sordariomycetes</taxon>
        <taxon>Hypocreomycetidae</taxon>
        <taxon>Glomerellales</taxon>
        <taxon>Glomerellaceae</taxon>
        <taxon>Colletotrichum</taxon>
        <taxon>Colletotrichum gloeosporioides species complex</taxon>
    </lineage>
</organism>
<proteinExistence type="predicted"/>
<accession>A0AAD9ARJ0</accession>
<dbReference type="InterPro" id="IPR025676">
    <property type="entry name" value="Clr5_dom"/>
</dbReference>
<dbReference type="AlphaFoldDB" id="A0AAD9ARJ0"/>
<evidence type="ECO:0000313" key="3">
    <source>
        <dbReference type="Proteomes" id="UP001243330"/>
    </source>
</evidence>
<reference evidence="2" key="1">
    <citation type="submission" date="2023-01" db="EMBL/GenBank/DDBJ databases">
        <title>Colletotrichum chrysophilum M932 genome sequence.</title>
        <authorList>
            <person name="Baroncelli R."/>
        </authorList>
    </citation>
    <scope>NUCLEOTIDE SEQUENCE</scope>
    <source>
        <strain evidence="2">M932</strain>
    </source>
</reference>
<protein>
    <submittedName>
        <fullName evidence="2">Ankyrin repeat protein</fullName>
    </submittedName>
</protein>
<evidence type="ECO:0000313" key="2">
    <source>
        <dbReference type="EMBL" id="KAK1852432.1"/>
    </source>
</evidence>
<dbReference type="Proteomes" id="UP001243330">
    <property type="component" value="Unassembled WGS sequence"/>
</dbReference>
<sequence>MPRPKRSVISNAKWDRFEPLIRQLYLQDDKTLPEVIEKLHAYDFDPSEAQLESRLKLWHMNKNMSAKQWRYVETRLHQRKCRGKQSNVYLSGIQKNLNNAARNKHLHVTTLQKYNQMYQKTPKSPKDLSLIIRTPPCTSPDDEDIVSVQLALRVAQSRQFLESRFFVWLPA</sequence>
<feature type="domain" description="Clr5" evidence="1">
    <location>
        <begin position="11"/>
        <end position="62"/>
    </location>
</feature>
<dbReference type="PANTHER" id="PTHR38788">
    <property type="entry name" value="CLR5 DOMAIN-CONTAINING PROTEIN"/>
    <property type="match status" value="1"/>
</dbReference>